<accession>A0A6A6YM55</accession>
<evidence type="ECO:0000313" key="4">
    <source>
        <dbReference type="RefSeq" id="XP_033576825.1"/>
    </source>
</evidence>
<sequence length="216" mass="24191">MPNRSNRVLYRQRVDDASSMAPSNTTSTVPPPPVQREQPNLKELKAQPTTRKHSYGRLCKDTTFGKLSGPSESRPNPKTAQLAPANAIPRLNPLAATFRPETPAKEPKPLPPHRWVDLDGVQKQVNAQDDLYLIETNLIRIFASNKGLGKLAEFQERFAGEQFDKGAWNEQVLERLEMSFSRDKETAEKGETGETRGVKTEGQNLAETEEELKELA</sequence>
<evidence type="ECO:0000313" key="2">
    <source>
        <dbReference type="EMBL" id="KAF2809861.1"/>
    </source>
</evidence>
<reference evidence="2 4" key="1">
    <citation type="journal article" date="2020" name="Stud. Mycol.">
        <title>101 Dothideomycetes genomes: a test case for predicting lifestyles and emergence of pathogens.</title>
        <authorList>
            <person name="Haridas S."/>
            <person name="Albert R."/>
            <person name="Binder M."/>
            <person name="Bloem J."/>
            <person name="Labutti K."/>
            <person name="Salamov A."/>
            <person name="Andreopoulos B."/>
            <person name="Baker S."/>
            <person name="Barry K."/>
            <person name="Bills G."/>
            <person name="Bluhm B."/>
            <person name="Cannon C."/>
            <person name="Castanera R."/>
            <person name="Culley D."/>
            <person name="Daum C."/>
            <person name="Ezra D."/>
            <person name="Gonzalez J."/>
            <person name="Henrissat B."/>
            <person name="Kuo A."/>
            <person name="Liang C."/>
            <person name="Lipzen A."/>
            <person name="Lutzoni F."/>
            <person name="Magnuson J."/>
            <person name="Mondo S."/>
            <person name="Nolan M."/>
            <person name="Ohm R."/>
            <person name="Pangilinan J."/>
            <person name="Park H.-J."/>
            <person name="Ramirez L."/>
            <person name="Alfaro M."/>
            <person name="Sun H."/>
            <person name="Tritt A."/>
            <person name="Yoshinaga Y."/>
            <person name="Zwiers L.-H."/>
            <person name="Turgeon B."/>
            <person name="Goodwin S."/>
            <person name="Spatafora J."/>
            <person name="Crous P."/>
            <person name="Grigoriev I."/>
        </authorList>
    </citation>
    <scope>NUCLEOTIDE SEQUENCE</scope>
    <source>
        <strain evidence="2 4">CBS 304.34</strain>
    </source>
</reference>
<name>A0A6A6YM55_9PEZI</name>
<dbReference type="AlphaFoldDB" id="A0A6A6YM55"/>
<organism evidence="2">
    <name type="scientific">Mytilinidion resinicola</name>
    <dbReference type="NCBI Taxonomy" id="574789"/>
    <lineage>
        <taxon>Eukaryota</taxon>
        <taxon>Fungi</taxon>
        <taxon>Dikarya</taxon>
        <taxon>Ascomycota</taxon>
        <taxon>Pezizomycotina</taxon>
        <taxon>Dothideomycetes</taxon>
        <taxon>Pleosporomycetidae</taxon>
        <taxon>Mytilinidiales</taxon>
        <taxon>Mytilinidiaceae</taxon>
        <taxon>Mytilinidion</taxon>
    </lineage>
</organism>
<gene>
    <name evidence="2 4" type="ORF">BDZ99DRAFT_519959</name>
</gene>
<protein>
    <submittedName>
        <fullName evidence="2 4">Uncharacterized protein</fullName>
    </submittedName>
</protein>
<reference evidence="4" key="3">
    <citation type="submission" date="2025-04" db="UniProtKB">
        <authorList>
            <consortium name="RefSeq"/>
        </authorList>
    </citation>
    <scope>IDENTIFICATION</scope>
    <source>
        <strain evidence="4">CBS 304.34</strain>
    </source>
</reference>
<feature type="region of interest" description="Disordered" evidence="1">
    <location>
        <begin position="1"/>
        <end position="80"/>
    </location>
</feature>
<dbReference type="RefSeq" id="XP_033576825.1">
    <property type="nucleotide sequence ID" value="XM_033725468.1"/>
</dbReference>
<feature type="compositionally biased region" description="Acidic residues" evidence="1">
    <location>
        <begin position="207"/>
        <end position="216"/>
    </location>
</feature>
<evidence type="ECO:0000256" key="1">
    <source>
        <dbReference type="SAM" id="MobiDB-lite"/>
    </source>
</evidence>
<dbReference type="EMBL" id="MU003700">
    <property type="protein sequence ID" value="KAF2809861.1"/>
    <property type="molecule type" value="Genomic_DNA"/>
</dbReference>
<reference evidence="4" key="2">
    <citation type="submission" date="2020-04" db="EMBL/GenBank/DDBJ databases">
        <authorList>
            <consortium name="NCBI Genome Project"/>
        </authorList>
    </citation>
    <scope>NUCLEOTIDE SEQUENCE</scope>
    <source>
        <strain evidence="4">CBS 304.34</strain>
    </source>
</reference>
<dbReference type="OrthoDB" id="10502832at2759"/>
<feature type="compositionally biased region" description="Basic and acidic residues" evidence="1">
    <location>
        <begin position="179"/>
        <end position="199"/>
    </location>
</feature>
<proteinExistence type="predicted"/>
<dbReference type="Proteomes" id="UP000504636">
    <property type="component" value="Unplaced"/>
</dbReference>
<feature type="region of interest" description="Disordered" evidence="1">
    <location>
        <begin position="179"/>
        <end position="216"/>
    </location>
</feature>
<feature type="compositionally biased region" description="Polar residues" evidence="1">
    <location>
        <begin position="70"/>
        <end position="79"/>
    </location>
</feature>
<dbReference type="GeneID" id="54466361"/>
<evidence type="ECO:0000313" key="3">
    <source>
        <dbReference type="Proteomes" id="UP000504636"/>
    </source>
</evidence>
<keyword evidence="3" id="KW-1185">Reference proteome</keyword>